<dbReference type="RefSeq" id="WP_263843764.1">
    <property type="nucleotide sequence ID" value="NZ_JALIEB010000004.1"/>
</dbReference>
<name>A0ABT3BCZ1_9RHOB</name>
<protein>
    <submittedName>
        <fullName evidence="1">Uncharacterized protein</fullName>
    </submittedName>
</protein>
<sequence length="253" mass="26354">MPTTRILTALMLGLIGFWALTLVSEGEANHILISDTAARTTHSGGLVVTFQIENRGAPDRLSAVASTAGEASLRGAGARGLTVPSGVSWLTAEAGHIRLETAGSLMAGDTVPLRMEFETAGQVSAIIRYQDTSAEETAARLSRFERPRDMAGAGLVPSVTLSASPDGEGWRVALDTEHFAFDGQSEAADAPIRGYAELFADGTRLGRIADPVVRIGALPSGPVALRVVLSALDGTPYFSADGPVADTIRLTVP</sequence>
<gene>
    <name evidence="1" type="ORF">MUB52_08395</name>
</gene>
<keyword evidence="2" id="KW-1185">Reference proteome</keyword>
<proteinExistence type="predicted"/>
<organism evidence="1 2">
    <name type="scientific">Roseobacter sinensis</name>
    <dbReference type="NCBI Taxonomy" id="2931391"/>
    <lineage>
        <taxon>Bacteria</taxon>
        <taxon>Pseudomonadati</taxon>
        <taxon>Pseudomonadota</taxon>
        <taxon>Alphaproteobacteria</taxon>
        <taxon>Rhodobacterales</taxon>
        <taxon>Roseobacteraceae</taxon>
        <taxon>Roseobacter</taxon>
    </lineage>
</organism>
<comment type="caution">
    <text evidence="1">The sequence shown here is derived from an EMBL/GenBank/DDBJ whole genome shotgun (WGS) entry which is preliminary data.</text>
</comment>
<evidence type="ECO:0000313" key="1">
    <source>
        <dbReference type="EMBL" id="MCV3271444.1"/>
    </source>
</evidence>
<dbReference type="EMBL" id="JALIEB010000004">
    <property type="protein sequence ID" value="MCV3271444.1"/>
    <property type="molecule type" value="Genomic_DNA"/>
</dbReference>
<reference evidence="1 2" key="1">
    <citation type="submission" date="2022-04" db="EMBL/GenBank/DDBJ databases">
        <title>Roseobacter sp. WL0113 is a bacterium isolated from neritic sediment.</title>
        <authorList>
            <person name="Wang L."/>
            <person name="He W."/>
            <person name="Zhang D.-F."/>
        </authorList>
    </citation>
    <scope>NUCLEOTIDE SEQUENCE [LARGE SCALE GENOMIC DNA]</scope>
    <source>
        <strain evidence="1 2">WL0113</strain>
    </source>
</reference>
<evidence type="ECO:0000313" key="2">
    <source>
        <dbReference type="Proteomes" id="UP001208690"/>
    </source>
</evidence>
<dbReference type="Proteomes" id="UP001208690">
    <property type="component" value="Unassembled WGS sequence"/>
</dbReference>
<accession>A0ABT3BCZ1</accession>